<feature type="compositionally biased region" description="Basic and acidic residues" evidence="1">
    <location>
        <begin position="1"/>
        <end position="10"/>
    </location>
</feature>
<evidence type="ECO:0000313" key="2">
    <source>
        <dbReference type="EMBL" id="TGB09434.1"/>
    </source>
</evidence>
<dbReference type="AlphaFoldDB" id="A0A4Z0H778"/>
<proteinExistence type="predicted"/>
<reference evidence="2 3" key="1">
    <citation type="submission" date="2019-03" db="EMBL/GenBank/DDBJ databases">
        <authorList>
            <person name="Gonzalez-Pimentel J.L."/>
        </authorList>
    </citation>
    <scope>NUCLEOTIDE SEQUENCE [LARGE SCALE GENOMIC DNA]</scope>
    <source>
        <strain evidence="2 3">JCM 31289</strain>
    </source>
</reference>
<keyword evidence="3" id="KW-1185">Reference proteome</keyword>
<dbReference type="EMBL" id="SRID01000104">
    <property type="protein sequence ID" value="TGB09434.1"/>
    <property type="molecule type" value="Genomic_DNA"/>
</dbReference>
<name>A0A4Z0H778_9ACTN</name>
<evidence type="ECO:0000256" key="1">
    <source>
        <dbReference type="SAM" id="MobiDB-lite"/>
    </source>
</evidence>
<gene>
    <name evidence="2" type="ORF">E4099_13735</name>
</gene>
<feature type="region of interest" description="Disordered" evidence="1">
    <location>
        <begin position="1"/>
        <end position="74"/>
    </location>
</feature>
<protein>
    <recommendedName>
        <fullName evidence="4">WXG100 family type VII secretion target</fullName>
    </recommendedName>
</protein>
<evidence type="ECO:0008006" key="4">
    <source>
        <dbReference type="Google" id="ProtNLM"/>
    </source>
</evidence>
<dbReference type="RefSeq" id="WP_135339317.1">
    <property type="nucleotide sequence ID" value="NZ_JBHLTX010000052.1"/>
</dbReference>
<dbReference type="Proteomes" id="UP000297948">
    <property type="component" value="Unassembled WGS sequence"/>
</dbReference>
<feature type="compositionally biased region" description="Basic and acidic residues" evidence="1">
    <location>
        <begin position="47"/>
        <end position="59"/>
    </location>
</feature>
<organism evidence="2 3">
    <name type="scientific">Streptomyces palmae</name>
    <dbReference type="NCBI Taxonomy" id="1701085"/>
    <lineage>
        <taxon>Bacteria</taxon>
        <taxon>Bacillati</taxon>
        <taxon>Actinomycetota</taxon>
        <taxon>Actinomycetes</taxon>
        <taxon>Kitasatosporales</taxon>
        <taxon>Streptomycetaceae</taxon>
        <taxon>Streptomyces</taxon>
    </lineage>
</organism>
<comment type="caution">
    <text evidence="2">The sequence shown here is derived from an EMBL/GenBank/DDBJ whole genome shotgun (WGS) entry which is preliminary data.</text>
</comment>
<evidence type="ECO:0000313" key="3">
    <source>
        <dbReference type="Proteomes" id="UP000297948"/>
    </source>
</evidence>
<accession>A0A4Z0H778</accession>
<dbReference type="OrthoDB" id="4331735at2"/>
<sequence>MSEDFGEKWNRGPAGSAALRTGTRLDGGPGIPSKPGGPADFASSPTQKKEAAGTIEHELGPNTSTAAKHADEATSAAAKGFQDWDTAAGLKKVAETWDQQVKALMGRLAGEQSALLGAQGYFARNDIDLACKLHASQSKLNDYSTEGPRC</sequence>